<dbReference type="Proteomes" id="UP001596455">
    <property type="component" value="Unassembled WGS sequence"/>
</dbReference>
<sequence length="531" mass="54482">MEDVPGPPRRWEWWHRQTPLTRKTIRTTLTLLVTGVVAVAIGVPTASSRSSLGPHAAEYHVTLDSQVAIQMGPLGAIILDSPLPGPLGAEVVVQEIPTDVEGASAPDSPVPGLLADLAAYGQLFARPEVAVADAVRSLVGDALGRTAVAWSLLLVLIAAGRLAAGGHLRDEVRHALARPGVAVLAAGGLIAATAAVVVPAVVRDEPAGYSPRVLDGTPMEGAVITGRLADVVAVYGTAVRDAVEENEAFYAEAADNLARALATDPAPAPPPVPDEAGAEGALSDPVTFLLAADLHCNVGMAAVVRSALEHTGAVALLDAGDTVTNGTSPESFCVETFADAVPDGLPVLVATGNHDSVVTADQERDVGWTVLAGDVVEVEGVRFLGDTDPTLTSLGSGTVQERDETVEEMGDRLADVACGAADGGDGVDVLLVHNPRAGEAALDRGCVPLQLSGHWHRTDGPAVLGSGVRYVSTSSGGGAGGGVTIGPLTSDAELTVLRIDRDTGRPLDHRRIVVDTDAQVRLAPWESFPVP</sequence>
<evidence type="ECO:0000313" key="3">
    <source>
        <dbReference type="EMBL" id="MFC7405943.1"/>
    </source>
</evidence>
<dbReference type="Pfam" id="PF00149">
    <property type="entry name" value="Metallophos"/>
    <property type="match status" value="1"/>
</dbReference>
<evidence type="ECO:0000313" key="4">
    <source>
        <dbReference type="Proteomes" id="UP001596455"/>
    </source>
</evidence>
<accession>A0ABW2QBT7</accession>
<feature type="transmembrane region" description="Helical" evidence="1">
    <location>
        <begin position="147"/>
        <end position="168"/>
    </location>
</feature>
<name>A0ABW2QBT7_9MICO</name>
<keyword evidence="1" id="KW-0812">Transmembrane</keyword>
<evidence type="ECO:0000256" key="1">
    <source>
        <dbReference type="SAM" id="Phobius"/>
    </source>
</evidence>
<dbReference type="SUPFAM" id="SSF56300">
    <property type="entry name" value="Metallo-dependent phosphatases"/>
    <property type="match status" value="1"/>
</dbReference>
<feature type="domain" description="Calcineurin-like phosphoesterase" evidence="2">
    <location>
        <begin position="287"/>
        <end position="457"/>
    </location>
</feature>
<keyword evidence="1" id="KW-0472">Membrane</keyword>
<organism evidence="3 4">
    <name type="scientific">Georgenia alba</name>
    <dbReference type="NCBI Taxonomy" id="2233858"/>
    <lineage>
        <taxon>Bacteria</taxon>
        <taxon>Bacillati</taxon>
        <taxon>Actinomycetota</taxon>
        <taxon>Actinomycetes</taxon>
        <taxon>Micrococcales</taxon>
        <taxon>Bogoriellaceae</taxon>
        <taxon>Georgenia</taxon>
    </lineage>
</organism>
<dbReference type="InterPro" id="IPR004843">
    <property type="entry name" value="Calcineurin-like_PHP"/>
</dbReference>
<proteinExistence type="predicted"/>
<keyword evidence="4" id="KW-1185">Reference proteome</keyword>
<keyword evidence="1" id="KW-1133">Transmembrane helix</keyword>
<dbReference type="InterPro" id="IPR029052">
    <property type="entry name" value="Metallo-depent_PP-like"/>
</dbReference>
<dbReference type="RefSeq" id="WP_382394842.1">
    <property type="nucleotide sequence ID" value="NZ_JBHTCQ010000002.1"/>
</dbReference>
<feature type="transmembrane region" description="Helical" evidence="1">
    <location>
        <begin position="180"/>
        <end position="202"/>
    </location>
</feature>
<dbReference type="Gene3D" id="3.60.21.10">
    <property type="match status" value="1"/>
</dbReference>
<evidence type="ECO:0000259" key="2">
    <source>
        <dbReference type="Pfam" id="PF00149"/>
    </source>
</evidence>
<dbReference type="EMBL" id="JBHTCQ010000002">
    <property type="protein sequence ID" value="MFC7405943.1"/>
    <property type="molecule type" value="Genomic_DNA"/>
</dbReference>
<reference evidence="4" key="1">
    <citation type="journal article" date="2019" name="Int. J. Syst. Evol. Microbiol.">
        <title>The Global Catalogue of Microorganisms (GCM) 10K type strain sequencing project: providing services to taxonomists for standard genome sequencing and annotation.</title>
        <authorList>
            <consortium name="The Broad Institute Genomics Platform"/>
            <consortium name="The Broad Institute Genome Sequencing Center for Infectious Disease"/>
            <person name="Wu L."/>
            <person name="Ma J."/>
        </authorList>
    </citation>
    <scope>NUCLEOTIDE SEQUENCE [LARGE SCALE GENOMIC DNA]</scope>
    <source>
        <strain evidence="4">JCM 1490</strain>
    </source>
</reference>
<feature type="transmembrane region" description="Helical" evidence="1">
    <location>
        <begin position="24"/>
        <end position="43"/>
    </location>
</feature>
<comment type="caution">
    <text evidence="3">The sequence shown here is derived from an EMBL/GenBank/DDBJ whole genome shotgun (WGS) entry which is preliminary data.</text>
</comment>
<protein>
    <submittedName>
        <fullName evidence="3">Metallophosphoesterase</fullName>
    </submittedName>
</protein>
<gene>
    <name evidence="3" type="ORF">ACFQQL_12535</name>
</gene>